<proteinExistence type="predicted"/>
<dbReference type="EMBL" id="JAEEGA010000005">
    <property type="protein sequence ID" value="MBP1041246.1"/>
    <property type="molecule type" value="Genomic_DNA"/>
</dbReference>
<comment type="caution">
    <text evidence="2">The sequence shown here is derived from an EMBL/GenBank/DDBJ whole genome shotgun (WGS) entry which is preliminary data.</text>
</comment>
<gene>
    <name evidence="2" type="ORF">I6N95_09530</name>
</gene>
<keyword evidence="3" id="KW-1185">Reference proteome</keyword>
<dbReference type="InterPro" id="IPR002508">
    <property type="entry name" value="MurNAc-LAA_cat"/>
</dbReference>
<evidence type="ECO:0000259" key="1">
    <source>
        <dbReference type="Pfam" id="PF01520"/>
    </source>
</evidence>
<dbReference type="AlphaFoldDB" id="A0A940SVN3"/>
<protein>
    <submittedName>
        <fullName evidence="2">N-acetylmuramoyl-L-alanine amidase</fullName>
    </submittedName>
</protein>
<dbReference type="Pfam" id="PF01520">
    <property type="entry name" value="Amidase_3"/>
    <property type="match status" value="1"/>
</dbReference>
<dbReference type="GO" id="GO:0008745">
    <property type="term" value="F:N-acetylmuramoyl-L-alanine amidase activity"/>
    <property type="evidence" value="ECO:0007669"/>
    <property type="project" value="InterPro"/>
</dbReference>
<dbReference type="GO" id="GO:0009253">
    <property type="term" value="P:peptidoglycan catabolic process"/>
    <property type="evidence" value="ECO:0007669"/>
    <property type="project" value="InterPro"/>
</dbReference>
<evidence type="ECO:0000313" key="3">
    <source>
        <dbReference type="Proteomes" id="UP000674938"/>
    </source>
</evidence>
<accession>A0A940SVN3</accession>
<dbReference type="PANTHER" id="PTHR30404">
    <property type="entry name" value="N-ACETYLMURAMOYL-L-ALANINE AMIDASE"/>
    <property type="match status" value="1"/>
</dbReference>
<dbReference type="Proteomes" id="UP000674938">
    <property type="component" value="Unassembled WGS sequence"/>
</dbReference>
<dbReference type="RefSeq" id="WP_209527008.1">
    <property type="nucleotide sequence ID" value="NZ_JAEEGA010000005.1"/>
</dbReference>
<reference evidence="2" key="1">
    <citation type="submission" date="2020-12" db="EMBL/GenBank/DDBJ databases">
        <title>Vagococcus allomyrinae sp. nov. and Enterococcus lavae sp. nov., isolated from the larvae of Allomyrina dichotoma.</title>
        <authorList>
            <person name="Lee S.D."/>
        </authorList>
    </citation>
    <scope>NUCLEOTIDE SEQUENCE</scope>
    <source>
        <strain evidence="2">BWB3-3</strain>
    </source>
</reference>
<feature type="domain" description="MurNAc-LAA" evidence="1">
    <location>
        <begin position="4"/>
        <end position="168"/>
    </location>
</feature>
<dbReference type="CDD" id="cd02696">
    <property type="entry name" value="MurNAc-LAA"/>
    <property type="match status" value="1"/>
</dbReference>
<dbReference type="PANTHER" id="PTHR30404:SF8">
    <property type="entry name" value="AUTOLYSIN PH-RELATED"/>
    <property type="match status" value="1"/>
</dbReference>
<dbReference type="SUPFAM" id="SSF53187">
    <property type="entry name" value="Zn-dependent exopeptidases"/>
    <property type="match status" value="1"/>
</dbReference>
<sequence length="322" mass="34550">MTKILLVPGHGQGDPGASGGGYNEAATMRQLVSKIKQLIPDKVDSYNQTKDCYQQNGLASTKYQNVIEFHMDGAANLNACGGHVIIAKGFSADSLDVRLKEVIGSTIGIWTGTPSGFSMRNDLQNLNVAAQRGIAYRLLELGFITNEADRNKTIGNMESLAKALAEAISGGAVSQTKPIVTDKKVTVAAHASHWSSSSKGVKIAEWVKGKTFTYRQERPTKQSFSNCEYLLYNQEKPIGWVLSQDCVGGFGSELVAKENVPNPSSSLKIGAKVTLIKAVDYQGVPLATQGIYEVMEIKGNRVVIGKNGQVTAAVNTINLKQA</sequence>
<evidence type="ECO:0000313" key="2">
    <source>
        <dbReference type="EMBL" id="MBP1041246.1"/>
    </source>
</evidence>
<name>A0A940SVN3_9ENTE</name>
<dbReference type="InterPro" id="IPR050695">
    <property type="entry name" value="N-acetylmuramoyl_amidase_3"/>
</dbReference>
<dbReference type="Gene3D" id="3.40.630.40">
    <property type="entry name" value="Zn-dependent exopeptidases"/>
    <property type="match status" value="1"/>
</dbReference>
<dbReference type="GO" id="GO:0030288">
    <property type="term" value="C:outer membrane-bounded periplasmic space"/>
    <property type="evidence" value="ECO:0007669"/>
    <property type="project" value="TreeGrafter"/>
</dbReference>
<organism evidence="2 3">
    <name type="scientific">Vagococcus allomyrinae</name>
    <dbReference type="NCBI Taxonomy" id="2794353"/>
    <lineage>
        <taxon>Bacteria</taxon>
        <taxon>Bacillati</taxon>
        <taxon>Bacillota</taxon>
        <taxon>Bacilli</taxon>
        <taxon>Lactobacillales</taxon>
        <taxon>Enterococcaceae</taxon>
        <taxon>Vagococcus</taxon>
    </lineage>
</organism>